<sequence>MLPRQAGQTQADALIPGLPMLPPTPVSPQIPLPASPDEAAIDLLSHASSNDIEETDLFPRTSTALSHLGQPLDPARVPLPASPPRQARLPSNRPANWVSSLPRSFSASFDDVPKSVPIQRGARRVSARLPSGPDPLRVGGRTVSGAMQHAMRPNSPELPSREDVSPLSDPDRSSSFRDTISSTVEPDGSTIHADNPLEPEGIDPMSTPDISVPAETIEFDLEEIRHSVLGMTDQDNDEVWMQYVRNQLGTLFPDFFHPAELSVSTGSIPLGRSGDGWAMVQDGAHQRPGTHFPAPLGGEVPNVREEISGLRDEIERLRGVVGGLADGLVRGQAVEQGDPEASASSIDQTGEVVGNRMGDGGETRAVQRDDREGLPLAAAEGTLEEAGEQMSLPVPFIKTAHLAVDLIRSLSSAVNAHGQNGSATGDQDQQAQDEAVFDESNLTALKELLLARLGDTSDATTPTRVS</sequence>
<comment type="caution">
    <text evidence="2">The sequence shown here is derived from an EMBL/GenBank/DDBJ whole genome shotgun (WGS) entry which is preliminary data.</text>
</comment>
<dbReference type="AlphaFoldDB" id="A0AAD9CXT2"/>
<feature type="compositionally biased region" description="Polar residues" evidence="1">
    <location>
        <begin position="1"/>
        <end position="11"/>
    </location>
</feature>
<name>A0AAD9CXT2_PAPLA</name>
<evidence type="ECO:0000256" key="1">
    <source>
        <dbReference type="SAM" id="MobiDB-lite"/>
    </source>
</evidence>
<proteinExistence type="predicted"/>
<feature type="compositionally biased region" description="Basic and acidic residues" evidence="1">
    <location>
        <begin position="359"/>
        <end position="373"/>
    </location>
</feature>
<evidence type="ECO:0000313" key="3">
    <source>
        <dbReference type="Proteomes" id="UP001182556"/>
    </source>
</evidence>
<feature type="region of interest" description="Disordered" evidence="1">
    <location>
        <begin position="65"/>
        <end position="95"/>
    </location>
</feature>
<evidence type="ECO:0000313" key="2">
    <source>
        <dbReference type="EMBL" id="KAK1923467.1"/>
    </source>
</evidence>
<organism evidence="2 3">
    <name type="scientific">Papiliotrema laurentii</name>
    <name type="common">Cryptococcus laurentii</name>
    <dbReference type="NCBI Taxonomy" id="5418"/>
    <lineage>
        <taxon>Eukaryota</taxon>
        <taxon>Fungi</taxon>
        <taxon>Dikarya</taxon>
        <taxon>Basidiomycota</taxon>
        <taxon>Agaricomycotina</taxon>
        <taxon>Tremellomycetes</taxon>
        <taxon>Tremellales</taxon>
        <taxon>Rhynchogastremaceae</taxon>
        <taxon>Papiliotrema</taxon>
    </lineage>
</organism>
<protein>
    <submittedName>
        <fullName evidence="2">Uncharacterized protein</fullName>
    </submittedName>
</protein>
<dbReference type="Proteomes" id="UP001182556">
    <property type="component" value="Unassembled WGS sequence"/>
</dbReference>
<dbReference type="EMBL" id="JAODAN010000006">
    <property type="protein sequence ID" value="KAK1923467.1"/>
    <property type="molecule type" value="Genomic_DNA"/>
</dbReference>
<reference evidence="2" key="1">
    <citation type="submission" date="2023-02" db="EMBL/GenBank/DDBJ databases">
        <title>Identification and recombinant expression of a fungal hydrolase from Papiliotrema laurentii that hydrolyzes apple cutin and clears colloidal polyester polyurethane.</title>
        <authorList>
            <consortium name="DOE Joint Genome Institute"/>
            <person name="Roman V.A."/>
            <person name="Bojanowski C."/>
            <person name="Crable B.R."/>
            <person name="Wagner D.N."/>
            <person name="Hung C.S."/>
            <person name="Nadeau L.J."/>
            <person name="Schratz L."/>
            <person name="Haridas S."/>
            <person name="Pangilinan J."/>
            <person name="Lipzen A."/>
            <person name="Na H."/>
            <person name="Yan M."/>
            <person name="Ng V."/>
            <person name="Grigoriev I.V."/>
            <person name="Spatafora J.W."/>
            <person name="Barlow D."/>
            <person name="Biffinger J."/>
            <person name="Kelley-Loughnane N."/>
            <person name="Varaljay V.A."/>
            <person name="Crookes-Goodson W.J."/>
        </authorList>
    </citation>
    <scope>NUCLEOTIDE SEQUENCE</scope>
    <source>
        <strain evidence="2">5307AH</strain>
    </source>
</reference>
<feature type="region of interest" description="Disordered" evidence="1">
    <location>
        <begin position="334"/>
        <end position="373"/>
    </location>
</feature>
<keyword evidence="3" id="KW-1185">Reference proteome</keyword>
<feature type="region of interest" description="Disordered" evidence="1">
    <location>
        <begin position="120"/>
        <end position="203"/>
    </location>
</feature>
<feature type="compositionally biased region" description="Basic and acidic residues" evidence="1">
    <location>
        <begin position="159"/>
        <end position="175"/>
    </location>
</feature>
<feature type="compositionally biased region" description="Pro residues" evidence="1">
    <location>
        <begin position="19"/>
        <end position="34"/>
    </location>
</feature>
<feature type="region of interest" description="Disordered" evidence="1">
    <location>
        <begin position="1"/>
        <end position="35"/>
    </location>
</feature>
<gene>
    <name evidence="2" type="ORF">DB88DRAFT_491345</name>
</gene>
<accession>A0AAD9CXT2</accession>